<sequence>MSSIKRCTIDLQPLTESTKETNSCQDCFNFKVFEEKFNKMNSNMQELREIIVKQNEAIMESLAKQKVLAERVLHQENENNNLRSVFPINSVEELKKIDTTICEENRDLYINIMKSLLKGRLSKTFTDVISTRVCMDVNVDGVHGKKRLKDFKVFYHALKDACRSLGSDEPEIDIRNSLKIIKKRFIHSE</sequence>
<reference evidence="3 4" key="1">
    <citation type="journal article" date="2015" name="Nat. Commun.">
        <title>Lucilia cuprina genome unlocks parasitic fly biology to underpin future interventions.</title>
        <authorList>
            <person name="Anstead C.A."/>
            <person name="Korhonen P.K."/>
            <person name="Young N.D."/>
            <person name="Hall R.S."/>
            <person name="Jex A.R."/>
            <person name="Murali S.C."/>
            <person name="Hughes D.S."/>
            <person name="Lee S.F."/>
            <person name="Perry T."/>
            <person name="Stroehlein A.J."/>
            <person name="Ansell B.R."/>
            <person name="Breugelmans B."/>
            <person name="Hofmann A."/>
            <person name="Qu J."/>
            <person name="Dugan S."/>
            <person name="Lee S.L."/>
            <person name="Chao H."/>
            <person name="Dinh H."/>
            <person name="Han Y."/>
            <person name="Doddapaneni H.V."/>
            <person name="Worley K.C."/>
            <person name="Muzny D.M."/>
            <person name="Ioannidis P."/>
            <person name="Waterhouse R.M."/>
            <person name="Zdobnov E.M."/>
            <person name="James P.J."/>
            <person name="Bagnall N.H."/>
            <person name="Kotze A.C."/>
            <person name="Gibbs R.A."/>
            <person name="Richards S."/>
            <person name="Batterham P."/>
            <person name="Gasser R.B."/>
        </authorList>
    </citation>
    <scope>NUCLEOTIDE SEQUENCE [LARGE SCALE GENOMIC DNA]</scope>
    <source>
        <strain evidence="3 4">LS</strain>
        <tissue evidence="3">Full body</tissue>
    </source>
</reference>
<organism evidence="3 4">
    <name type="scientific">Lucilia cuprina</name>
    <name type="common">Green bottle fly</name>
    <name type="synonym">Australian sheep blowfly</name>
    <dbReference type="NCBI Taxonomy" id="7375"/>
    <lineage>
        <taxon>Eukaryota</taxon>
        <taxon>Metazoa</taxon>
        <taxon>Ecdysozoa</taxon>
        <taxon>Arthropoda</taxon>
        <taxon>Hexapoda</taxon>
        <taxon>Insecta</taxon>
        <taxon>Pterygota</taxon>
        <taxon>Neoptera</taxon>
        <taxon>Endopterygota</taxon>
        <taxon>Diptera</taxon>
        <taxon>Brachycera</taxon>
        <taxon>Muscomorpha</taxon>
        <taxon>Oestroidea</taxon>
        <taxon>Calliphoridae</taxon>
        <taxon>Luciliinae</taxon>
        <taxon>Lucilia</taxon>
    </lineage>
</organism>
<gene>
    <name evidence="3" type="ORF">FF38_10044</name>
</gene>
<dbReference type="OrthoDB" id="8035197at2759"/>
<name>A0A0L0C0J1_LUCCU</name>
<keyword evidence="4" id="KW-1185">Reference proteome</keyword>
<accession>A0A0L0C0J1</accession>
<dbReference type="InterPro" id="IPR032071">
    <property type="entry name" value="DUF4806"/>
</dbReference>
<dbReference type="EMBL" id="JRES01001069">
    <property type="protein sequence ID" value="KNC25807.1"/>
    <property type="molecule type" value="Genomic_DNA"/>
</dbReference>
<evidence type="ECO:0000313" key="3">
    <source>
        <dbReference type="EMBL" id="KNC25807.1"/>
    </source>
</evidence>
<dbReference type="Proteomes" id="UP000037069">
    <property type="component" value="Unassembled WGS sequence"/>
</dbReference>
<dbReference type="OMA" id="MSSIKRC"/>
<feature type="domain" description="DUF4806" evidence="2">
    <location>
        <begin position="85"/>
        <end position="160"/>
    </location>
</feature>
<evidence type="ECO:0000313" key="4">
    <source>
        <dbReference type="Proteomes" id="UP000037069"/>
    </source>
</evidence>
<dbReference type="Pfam" id="PF16064">
    <property type="entry name" value="DUF4806"/>
    <property type="match status" value="1"/>
</dbReference>
<feature type="non-terminal residue" evidence="3">
    <location>
        <position position="189"/>
    </location>
</feature>
<evidence type="ECO:0000259" key="2">
    <source>
        <dbReference type="Pfam" id="PF16064"/>
    </source>
</evidence>
<feature type="coiled-coil region" evidence="1">
    <location>
        <begin position="30"/>
        <end position="79"/>
    </location>
</feature>
<keyword evidence="1" id="KW-0175">Coiled coil</keyword>
<proteinExistence type="predicted"/>
<protein>
    <recommendedName>
        <fullName evidence="2">DUF4806 domain-containing protein</fullName>
    </recommendedName>
</protein>
<evidence type="ECO:0000256" key="1">
    <source>
        <dbReference type="SAM" id="Coils"/>
    </source>
</evidence>
<dbReference type="AlphaFoldDB" id="A0A0L0C0J1"/>
<comment type="caution">
    <text evidence="3">The sequence shown here is derived from an EMBL/GenBank/DDBJ whole genome shotgun (WGS) entry which is preliminary data.</text>
</comment>